<feature type="non-terminal residue" evidence="1">
    <location>
        <position position="123"/>
    </location>
</feature>
<evidence type="ECO:0000313" key="2">
    <source>
        <dbReference type="Proteomes" id="UP000708208"/>
    </source>
</evidence>
<name>A0A8J2JMX0_9HEXA</name>
<dbReference type="EMBL" id="CAJVCH010083507">
    <property type="protein sequence ID" value="CAG7721842.1"/>
    <property type="molecule type" value="Genomic_DNA"/>
</dbReference>
<accession>A0A8J2JMX0</accession>
<dbReference type="AlphaFoldDB" id="A0A8J2JMX0"/>
<evidence type="ECO:0000313" key="1">
    <source>
        <dbReference type="EMBL" id="CAG7721842.1"/>
    </source>
</evidence>
<proteinExistence type="predicted"/>
<comment type="caution">
    <text evidence="1">The sequence shown here is derived from an EMBL/GenBank/DDBJ whole genome shotgun (WGS) entry which is preliminary data.</text>
</comment>
<dbReference type="Proteomes" id="UP000708208">
    <property type="component" value="Unassembled WGS sequence"/>
</dbReference>
<sequence length="123" mass="13840">LDNTKYLVSELFPIESIIKISTKQEQPMRVGVTYSFDCQISTFILLPNIQFVLSFQNGVEQLVNVMSQTTEATIGNAADTFNSTNQLHPKFNFSGWDKPEGNPGKETGELICIHNNKNKNNRT</sequence>
<organism evidence="1 2">
    <name type="scientific">Allacma fusca</name>
    <dbReference type="NCBI Taxonomy" id="39272"/>
    <lineage>
        <taxon>Eukaryota</taxon>
        <taxon>Metazoa</taxon>
        <taxon>Ecdysozoa</taxon>
        <taxon>Arthropoda</taxon>
        <taxon>Hexapoda</taxon>
        <taxon>Collembola</taxon>
        <taxon>Symphypleona</taxon>
        <taxon>Sminthuridae</taxon>
        <taxon>Allacma</taxon>
    </lineage>
</organism>
<reference evidence="1" key="1">
    <citation type="submission" date="2021-06" db="EMBL/GenBank/DDBJ databases">
        <authorList>
            <person name="Hodson N. C."/>
            <person name="Mongue J. A."/>
            <person name="Jaron S. K."/>
        </authorList>
    </citation>
    <scope>NUCLEOTIDE SEQUENCE</scope>
</reference>
<gene>
    <name evidence="1" type="ORF">AFUS01_LOCUS11030</name>
</gene>
<keyword evidence="2" id="KW-1185">Reference proteome</keyword>
<protein>
    <submittedName>
        <fullName evidence="1">Uncharacterized protein</fullName>
    </submittedName>
</protein>